<accession>A0A2K8PFP6</accession>
<evidence type="ECO:0000313" key="3">
    <source>
        <dbReference type="Proteomes" id="UP000231791"/>
    </source>
</evidence>
<dbReference type="PANTHER" id="PTHR30411:SF9">
    <property type="entry name" value="MULTIFUNCTIONAL SER_THR-TRNA DEACYLASE PROXP-Y"/>
    <property type="match status" value="1"/>
</dbReference>
<dbReference type="Gene3D" id="3.90.960.10">
    <property type="entry name" value="YbaK/aminoacyl-tRNA synthetase-associated domain"/>
    <property type="match status" value="1"/>
</dbReference>
<dbReference type="RefSeq" id="WP_030239277.1">
    <property type="nucleotide sequence ID" value="NZ_CP024985.1"/>
</dbReference>
<dbReference type="OrthoDB" id="5524888at2"/>
<sequence length="174" mass="18670">MTSATAIADSYTRLLDLLGDGGADYRLLHHAPEGQTELASLIRGHRLEEAAKCLVIRVALGRKRRRYVIAVVPGHRRVDLEAVRAAYGGTNASFAVRAVAEELTGCASGSIMPVSFDPSVEVVVDPELLEQEEIWFNAGRLDVSVALRTSSYLALARPRPARIAEEPAPVPAGG</sequence>
<dbReference type="GO" id="GO:0002161">
    <property type="term" value="F:aminoacyl-tRNA deacylase activity"/>
    <property type="evidence" value="ECO:0007669"/>
    <property type="project" value="InterPro"/>
</dbReference>
<dbReference type="EMBL" id="CP024985">
    <property type="protein sequence ID" value="ATZ25308.1"/>
    <property type="molecule type" value="Genomic_DNA"/>
</dbReference>
<dbReference type="Proteomes" id="UP000231791">
    <property type="component" value="Chromosome"/>
</dbReference>
<dbReference type="GeneID" id="49384502"/>
<keyword evidence="3" id="KW-1185">Reference proteome</keyword>
<dbReference type="InterPro" id="IPR007214">
    <property type="entry name" value="YbaK/aa-tRNA-synth-assoc-dom"/>
</dbReference>
<evidence type="ECO:0000259" key="1">
    <source>
        <dbReference type="Pfam" id="PF04073"/>
    </source>
</evidence>
<dbReference type="AlphaFoldDB" id="A0A2K8PFP6"/>
<name>A0A2K8PFP6_STRLA</name>
<feature type="domain" description="YbaK/aminoacyl-tRNA synthetase-associated" evidence="1">
    <location>
        <begin position="44"/>
        <end position="150"/>
    </location>
</feature>
<dbReference type="SUPFAM" id="SSF55826">
    <property type="entry name" value="YbaK/ProRS associated domain"/>
    <property type="match status" value="1"/>
</dbReference>
<dbReference type="PANTHER" id="PTHR30411">
    <property type="entry name" value="CYTOPLASMIC PROTEIN"/>
    <property type="match status" value="1"/>
</dbReference>
<gene>
    <name evidence="2" type="ORF">SLAV_17290</name>
</gene>
<organism evidence="2 3">
    <name type="scientific">Streptomyces lavendulae subsp. lavendulae</name>
    <dbReference type="NCBI Taxonomy" id="58340"/>
    <lineage>
        <taxon>Bacteria</taxon>
        <taxon>Bacillati</taxon>
        <taxon>Actinomycetota</taxon>
        <taxon>Actinomycetes</taxon>
        <taxon>Kitasatosporales</taxon>
        <taxon>Streptomycetaceae</taxon>
        <taxon>Streptomyces</taxon>
    </lineage>
</organism>
<dbReference type="InterPro" id="IPR036754">
    <property type="entry name" value="YbaK/aa-tRNA-synt-asso_dom_sf"/>
</dbReference>
<dbReference type="KEGG" id="slx:SLAV_17290"/>
<protein>
    <recommendedName>
        <fullName evidence="1">YbaK/aminoacyl-tRNA synthetase-associated domain-containing protein</fullName>
    </recommendedName>
</protein>
<evidence type="ECO:0000313" key="2">
    <source>
        <dbReference type="EMBL" id="ATZ25308.1"/>
    </source>
</evidence>
<reference evidence="2 3" key="1">
    <citation type="submission" date="2017-11" db="EMBL/GenBank/DDBJ databases">
        <title>Complete genome sequence of Streptomyces lavendulae subsp. lavendulae CCM 3239 (formerly 'Streptomyces aureofaciens CCM 3239'), the producer of the angucycline-type antibiotic auricin.</title>
        <authorList>
            <person name="Busche T."/>
            <person name="Novakova R."/>
            <person name="Al'Dilaimi A."/>
            <person name="Homerova D."/>
            <person name="Feckova L."/>
            <person name="Rezuchova B."/>
            <person name="Mingyar E."/>
            <person name="Csolleiova D."/>
            <person name="Bekeova C."/>
            <person name="Winkler A."/>
            <person name="Sevcikova B."/>
            <person name="Kalinowski J."/>
            <person name="Kormanec J."/>
            <person name="Ruckert C."/>
        </authorList>
    </citation>
    <scope>NUCLEOTIDE SEQUENCE [LARGE SCALE GENOMIC DNA]</scope>
    <source>
        <strain evidence="2 3">CCM 3239</strain>
    </source>
</reference>
<dbReference type="Pfam" id="PF04073">
    <property type="entry name" value="tRNA_edit"/>
    <property type="match status" value="1"/>
</dbReference>
<proteinExistence type="predicted"/>